<proteinExistence type="predicted"/>
<gene>
    <name evidence="2" type="ORF">QBC37DRAFT_451000</name>
</gene>
<feature type="compositionally biased region" description="Low complexity" evidence="1">
    <location>
        <begin position="167"/>
        <end position="179"/>
    </location>
</feature>
<feature type="compositionally biased region" description="Basic and acidic residues" evidence="1">
    <location>
        <begin position="186"/>
        <end position="195"/>
    </location>
</feature>
<accession>A0AAN7BBH7</accession>
<feature type="region of interest" description="Disordered" evidence="1">
    <location>
        <begin position="122"/>
        <end position="218"/>
    </location>
</feature>
<dbReference type="Gene3D" id="1.10.287.950">
    <property type="entry name" value="Methyl-accepting chemotaxis protein"/>
    <property type="match status" value="1"/>
</dbReference>
<dbReference type="Proteomes" id="UP001301769">
    <property type="component" value="Unassembled WGS sequence"/>
</dbReference>
<dbReference type="EMBL" id="MU858061">
    <property type="protein sequence ID" value="KAK4217237.1"/>
    <property type="molecule type" value="Genomic_DNA"/>
</dbReference>
<evidence type="ECO:0000313" key="2">
    <source>
        <dbReference type="EMBL" id="KAK4217237.1"/>
    </source>
</evidence>
<feature type="compositionally biased region" description="Polar residues" evidence="1">
    <location>
        <begin position="209"/>
        <end position="218"/>
    </location>
</feature>
<feature type="compositionally biased region" description="Basic and acidic residues" evidence="1">
    <location>
        <begin position="133"/>
        <end position="161"/>
    </location>
</feature>
<name>A0AAN7BBH7_9PEZI</name>
<evidence type="ECO:0000313" key="3">
    <source>
        <dbReference type="Proteomes" id="UP001301769"/>
    </source>
</evidence>
<organism evidence="2 3">
    <name type="scientific">Rhypophila decipiens</name>
    <dbReference type="NCBI Taxonomy" id="261697"/>
    <lineage>
        <taxon>Eukaryota</taxon>
        <taxon>Fungi</taxon>
        <taxon>Dikarya</taxon>
        <taxon>Ascomycota</taxon>
        <taxon>Pezizomycotina</taxon>
        <taxon>Sordariomycetes</taxon>
        <taxon>Sordariomycetidae</taxon>
        <taxon>Sordariales</taxon>
        <taxon>Naviculisporaceae</taxon>
        <taxon>Rhypophila</taxon>
    </lineage>
</organism>
<protein>
    <submittedName>
        <fullName evidence="2">Uncharacterized protein</fullName>
    </submittedName>
</protein>
<comment type="caution">
    <text evidence="2">The sequence shown here is derived from an EMBL/GenBank/DDBJ whole genome shotgun (WGS) entry which is preliminary data.</text>
</comment>
<reference evidence="2" key="1">
    <citation type="journal article" date="2023" name="Mol. Phylogenet. Evol.">
        <title>Genome-scale phylogeny and comparative genomics of the fungal order Sordariales.</title>
        <authorList>
            <person name="Hensen N."/>
            <person name="Bonometti L."/>
            <person name="Westerberg I."/>
            <person name="Brannstrom I.O."/>
            <person name="Guillou S."/>
            <person name="Cros-Aarteil S."/>
            <person name="Calhoun S."/>
            <person name="Haridas S."/>
            <person name="Kuo A."/>
            <person name="Mondo S."/>
            <person name="Pangilinan J."/>
            <person name="Riley R."/>
            <person name="LaButti K."/>
            <person name="Andreopoulos B."/>
            <person name="Lipzen A."/>
            <person name="Chen C."/>
            <person name="Yan M."/>
            <person name="Daum C."/>
            <person name="Ng V."/>
            <person name="Clum A."/>
            <person name="Steindorff A."/>
            <person name="Ohm R.A."/>
            <person name="Martin F."/>
            <person name="Silar P."/>
            <person name="Natvig D.O."/>
            <person name="Lalanne C."/>
            <person name="Gautier V."/>
            <person name="Ament-Velasquez S.L."/>
            <person name="Kruys A."/>
            <person name="Hutchinson M.I."/>
            <person name="Powell A.J."/>
            <person name="Barry K."/>
            <person name="Miller A.N."/>
            <person name="Grigoriev I.V."/>
            <person name="Debuchy R."/>
            <person name="Gladieux P."/>
            <person name="Hiltunen Thoren M."/>
            <person name="Johannesson H."/>
        </authorList>
    </citation>
    <scope>NUCLEOTIDE SEQUENCE</scope>
    <source>
        <strain evidence="2">PSN293</strain>
    </source>
</reference>
<evidence type="ECO:0000256" key="1">
    <source>
        <dbReference type="SAM" id="MobiDB-lite"/>
    </source>
</evidence>
<keyword evidence="3" id="KW-1185">Reference proteome</keyword>
<sequence length="218" mass="24401">MCTYTYGENSCGHLQSEPSWEKCSKYSRYRKACDGRITKETEKRPGKCPKCEYADGINQLFRQATKNITFYEEEAEKAKDKAKSAQEYFERVANEAQRAEKAATDARNSVPEAETLLENAKAEAAHVKAKQRSAAEDVNRATEETRRLTEDINRVTEEVKRAKQYMASSNAKAAAASSSRKGKRGKKEEREEKPRVKYSSGGLGDQAGRTHQGSGTRA</sequence>
<reference evidence="2" key="2">
    <citation type="submission" date="2023-05" db="EMBL/GenBank/DDBJ databases">
        <authorList>
            <consortium name="Lawrence Berkeley National Laboratory"/>
            <person name="Steindorff A."/>
            <person name="Hensen N."/>
            <person name="Bonometti L."/>
            <person name="Westerberg I."/>
            <person name="Brannstrom I.O."/>
            <person name="Guillou S."/>
            <person name="Cros-Aarteil S."/>
            <person name="Calhoun S."/>
            <person name="Haridas S."/>
            <person name="Kuo A."/>
            <person name="Mondo S."/>
            <person name="Pangilinan J."/>
            <person name="Riley R."/>
            <person name="Labutti K."/>
            <person name="Andreopoulos B."/>
            <person name="Lipzen A."/>
            <person name="Chen C."/>
            <person name="Yanf M."/>
            <person name="Daum C."/>
            <person name="Ng V."/>
            <person name="Clum A."/>
            <person name="Ohm R."/>
            <person name="Martin F."/>
            <person name="Silar P."/>
            <person name="Natvig D."/>
            <person name="Lalanne C."/>
            <person name="Gautier V."/>
            <person name="Ament-Velasquez S.L."/>
            <person name="Kruys A."/>
            <person name="Hutchinson M.I."/>
            <person name="Powell A.J."/>
            <person name="Barry K."/>
            <person name="Miller A.N."/>
            <person name="Grigoriev I.V."/>
            <person name="Debuchy R."/>
            <person name="Gladieux P."/>
            <person name="Thoren M.H."/>
            <person name="Johannesson H."/>
        </authorList>
    </citation>
    <scope>NUCLEOTIDE SEQUENCE</scope>
    <source>
        <strain evidence="2">PSN293</strain>
    </source>
</reference>
<dbReference type="AlphaFoldDB" id="A0AAN7BBH7"/>